<dbReference type="Proteomes" id="UP001432322">
    <property type="component" value="Unassembled WGS sequence"/>
</dbReference>
<proteinExistence type="predicted"/>
<evidence type="ECO:0000313" key="3">
    <source>
        <dbReference type="EMBL" id="GMT34339.1"/>
    </source>
</evidence>
<evidence type="ECO:0000256" key="1">
    <source>
        <dbReference type="SAM" id="MobiDB-lite"/>
    </source>
</evidence>
<evidence type="ECO:0000313" key="4">
    <source>
        <dbReference type="Proteomes" id="UP001432322"/>
    </source>
</evidence>
<feature type="region of interest" description="Disordered" evidence="1">
    <location>
        <begin position="358"/>
        <end position="443"/>
    </location>
</feature>
<protein>
    <recommendedName>
        <fullName evidence="2">MADF domain-containing protein</fullName>
    </recommendedName>
</protein>
<name>A0AAV5WQD7_9BILA</name>
<feature type="compositionally biased region" description="Pro residues" evidence="1">
    <location>
        <begin position="656"/>
        <end position="667"/>
    </location>
</feature>
<feature type="region of interest" description="Disordered" evidence="1">
    <location>
        <begin position="550"/>
        <end position="587"/>
    </location>
</feature>
<dbReference type="PROSITE" id="PS51029">
    <property type="entry name" value="MADF"/>
    <property type="match status" value="1"/>
</dbReference>
<feature type="region of interest" description="Disordered" evidence="1">
    <location>
        <begin position="637"/>
        <end position="687"/>
    </location>
</feature>
<feature type="compositionally biased region" description="Low complexity" evidence="1">
    <location>
        <begin position="179"/>
        <end position="190"/>
    </location>
</feature>
<sequence>MARTYYVVREAPRLYYDRFFHAIKERPALWDPSHASFNDDKANYNLWKEVAVMVGAEKAKTVHFDFLRMRKAYEKFLCGRRDIWNYAGVMSFLGTNLILLKNTEKKQKRKKNTPPALEVAMESAAPAATASSQPAAAAPAVARPAAGAEVAADPVVAAAAAAEEDEAAVAAAIEEAEAAAGVASENSEITGETEESSSLESTDSLLLLDDIEEENEDDEGEGEGEEEKSQTPLPVVVQSAAPAAATAPLAAADADTELHPDAYADAAAALLQLAGVFSAVPVSLQEPVQAASAVEVENPHEGTQKDLVQFVRPDDPGPSAPIDNSPEMLAIRLQDMIYYSEDARTLGAMVSHLRTLPFYPKQNPINSSSPGERRMDEEEEDEEYSDEEDDVTLEDGDDVSESEEDEEEEEEDEDEEEEEEEDDDEVQLLETPESCSLSDEDDEDIQLVEIKTIETATKSPDTVEKKKDDEVQLVETIPPKVDTVFKPVAPAEMTNGVNGEANQAAAASAGEMNLMQVPQQLQQQQSLLLQQMQPADYEQMIRALSDELNRNRAAEEADTVTDPQLAGDERAEALEETNELSSAPPLLKKIDEADTIETGASAMPQLPAQSGLMTPPALAQTTQVARDECKKLAEAGAEELPQSLVNGSSSSVVFKVPPPKRPAPTPAASPASPADGTPPVKRGRGRP</sequence>
<comment type="caution">
    <text evidence="3">The sequence shown here is derived from an EMBL/GenBank/DDBJ whole genome shotgun (WGS) entry which is preliminary data.</text>
</comment>
<dbReference type="AlphaFoldDB" id="A0AAV5WQD7"/>
<dbReference type="InterPro" id="IPR006578">
    <property type="entry name" value="MADF-dom"/>
</dbReference>
<feature type="region of interest" description="Disordered" evidence="1">
    <location>
        <begin position="179"/>
        <end position="204"/>
    </location>
</feature>
<feature type="compositionally biased region" description="Acidic residues" evidence="1">
    <location>
        <begin position="377"/>
        <end position="427"/>
    </location>
</feature>
<dbReference type="Pfam" id="PF10545">
    <property type="entry name" value="MADF_DNA_bdg"/>
    <property type="match status" value="1"/>
</dbReference>
<feature type="domain" description="MADF" evidence="2">
    <location>
        <begin position="18"/>
        <end position="98"/>
    </location>
</feature>
<dbReference type="EMBL" id="BTSY01000006">
    <property type="protein sequence ID" value="GMT34339.1"/>
    <property type="molecule type" value="Genomic_DNA"/>
</dbReference>
<evidence type="ECO:0000259" key="2">
    <source>
        <dbReference type="PROSITE" id="PS51029"/>
    </source>
</evidence>
<accession>A0AAV5WQD7</accession>
<gene>
    <name evidence="3" type="ORF">PFISCL1PPCAC_25636</name>
</gene>
<feature type="compositionally biased region" description="Low complexity" evidence="1">
    <location>
        <begin position="668"/>
        <end position="679"/>
    </location>
</feature>
<keyword evidence="4" id="KW-1185">Reference proteome</keyword>
<organism evidence="3 4">
    <name type="scientific">Pristionchus fissidentatus</name>
    <dbReference type="NCBI Taxonomy" id="1538716"/>
    <lineage>
        <taxon>Eukaryota</taxon>
        <taxon>Metazoa</taxon>
        <taxon>Ecdysozoa</taxon>
        <taxon>Nematoda</taxon>
        <taxon>Chromadorea</taxon>
        <taxon>Rhabditida</taxon>
        <taxon>Rhabditina</taxon>
        <taxon>Diplogasteromorpha</taxon>
        <taxon>Diplogasteroidea</taxon>
        <taxon>Neodiplogasteridae</taxon>
        <taxon>Pristionchus</taxon>
    </lineage>
</organism>
<feature type="non-terminal residue" evidence="3">
    <location>
        <position position="687"/>
    </location>
</feature>
<reference evidence="3" key="1">
    <citation type="submission" date="2023-10" db="EMBL/GenBank/DDBJ databases">
        <title>Genome assembly of Pristionchus species.</title>
        <authorList>
            <person name="Yoshida K."/>
            <person name="Sommer R.J."/>
        </authorList>
    </citation>
    <scope>NUCLEOTIDE SEQUENCE</scope>
    <source>
        <strain evidence="3">RS5133</strain>
    </source>
</reference>